<evidence type="ECO:0000256" key="6">
    <source>
        <dbReference type="ARBA" id="ARBA00022989"/>
    </source>
</evidence>
<evidence type="ECO:0000256" key="2">
    <source>
        <dbReference type="ARBA" id="ARBA00007069"/>
    </source>
</evidence>
<name>A0A239GQQ8_9SPHN</name>
<reference evidence="11" key="1">
    <citation type="submission" date="2017-06" db="EMBL/GenBank/DDBJ databases">
        <authorList>
            <person name="Varghese N."/>
            <person name="Submissions S."/>
        </authorList>
    </citation>
    <scope>NUCLEOTIDE SEQUENCE [LARGE SCALE GENOMIC DNA]</scope>
    <source>
        <strain evidence="11">LNB2</strain>
    </source>
</reference>
<keyword evidence="11" id="KW-1185">Reference proteome</keyword>
<dbReference type="GO" id="GO:0005886">
    <property type="term" value="C:plasma membrane"/>
    <property type="evidence" value="ECO:0007669"/>
    <property type="project" value="UniProtKB-SubCell"/>
</dbReference>
<keyword evidence="6 8" id="KW-1133">Transmembrane helix</keyword>
<keyword evidence="7 8" id="KW-0472">Membrane</keyword>
<dbReference type="GO" id="GO:0055085">
    <property type="term" value="P:transmembrane transport"/>
    <property type="evidence" value="ECO:0007669"/>
    <property type="project" value="InterPro"/>
</dbReference>
<feature type="domain" description="ABC transmembrane type-1" evidence="9">
    <location>
        <begin position="69"/>
        <end position="279"/>
    </location>
</feature>
<dbReference type="PROSITE" id="PS50928">
    <property type="entry name" value="ABC_TM1"/>
    <property type="match status" value="1"/>
</dbReference>
<dbReference type="CDD" id="cd06261">
    <property type="entry name" value="TM_PBP2"/>
    <property type="match status" value="1"/>
</dbReference>
<evidence type="ECO:0000256" key="7">
    <source>
        <dbReference type="ARBA" id="ARBA00023136"/>
    </source>
</evidence>
<comment type="similarity">
    <text evidence="2">Belongs to the binding-protein-dependent transport system permease family. CysTW subfamily.</text>
</comment>
<evidence type="ECO:0000256" key="4">
    <source>
        <dbReference type="ARBA" id="ARBA00022475"/>
    </source>
</evidence>
<dbReference type="SUPFAM" id="SSF161098">
    <property type="entry name" value="MetI-like"/>
    <property type="match status" value="1"/>
</dbReference>
<keyword evidence="4" id="KW-1003">Cell membrane</keyword>
<keyword evidence="5 8" id="KW-0812">Transmembrane</keyword>
<evidence type="ECO:0000256" key="3">
    <source>
        <dbReference type="ARBA" id="ARBA00022448"/>
    </source>
</evidence>
<protein>
    <submittedName>
        <fullName evidence="10">Spermidine/putrescine transport system permease protein</fullName>
    </submittedName>
</protein>
<feature type="transmembrane region" description="Helical" evidence="8">
    <location>
        <begin position="12"/>
        <end position="37"/>
    </location>
</feature>
<dbReference type="PANTHER" id="PTHR42929">
    <property type="entry name" value="INNER MEMBRANE ABC TRANSPORTER PERMEASE PROTEIN YDCU-RELATED-RELATED"/>
    <property type="match status" value="1"/>
</dbReference>
<evidence type="ECO:0000259" key="9">
    <source>
        <dbReference type="PROSITE" id="PS50928"/>
    </source>
</evidence>
<evidence type="ECO:0000256" key="1">
    <source>
        <dbReference type="ARBA" id="ARBA00004651"/>
    </source>
</evidence>
<dbReference type="PANTHER" id="PTHR42929:SF1">
    <property type="entry name" value="INNER MEMBRANE ABC TRANSPORTER PERMEASE PROTEIN YDCU-RELATED"/>
    <property type="match status" value="1"/>
</dbReference>
<feature type="transmembrane region" description="Helical" evidence="8">
    <location>
        <begin position="210"/>
        <end position="231"/>
    </location>
</feature>
<evidence type="ECO:0000313" key="11">
    <source>
        <dbReference type="Proteomes" id="UP000198281"/>
    </source>
</evidence>
<evidence type="ECO:0000256" key="8">
    <source>
        <dbReference type="RuleBase" id="RU363032"/>
    </source>
</evidence>
<gene>
    <name evidence="10" type="ORF">SAMN06295912_11350</name>
</gene>
<comment type="subcellular location">
    <subcellularLocation>
        <location evidence="1 8">Cell membrane</location>
        <topology evidence="1 8">Multi-pass membrane protein</topology>
    </subcellularLocation>
</comment>
<organism evidence="10 11">
    <name type="scientific">Edaphosphingomonas laterariae</name>
    <dbReference type="NCBI Taxonomy" id="861865"/>
    <lineage>
        <taxon>Bacteria</taxon>
        <taxon>Pseudomonadati</taxon>
        <taxon>Pseudomonadota</taxon>
        <taxon>Alphaproteobacteria</taxon>
        <taxon>Sphingomonadales</taxon>
        <taxon>Rhizorhabdaceae</taxon>
        <taxon>Edaphosphingomonas</taxon>
    </lineage>
</organism>
<feature type="transmembrane region" description="Helical" evidence="8">
    <location>
        <begin position="104"/>
        <end position="128"/>
    </location>
</feature>
<dbReference type="EMBL" id="FZOS01000013">
    <property type="protein sequence ID" value="SNS71195.1"/>
    <property type="molecule type" value="Genomic_DNA"/>
</dbReference>
<dbReference type="Gene3D" id="1.10.3720.10">
    <property type="entry name" value="MetI-like"/>
    <property type="match status" value="1"/>
</dbReference>
<evidence type="ECO:0000256" key="5">
    <source>
        <dbReference type="ARBA" id="ARBA00022692"/>
    </source>
</evidence>
<proteinExistence type="inferred from homology"/>
<dbReference type="Proteomes" id="UP000198281">
    <property type="component" value="Unassembled WGS sequence"/>
</dbReference>
<dbReference type="Pfam" id="PF00528">
    <property type="entry name" value="BPD_transp_1"/>
    <property type="match status" value="1"/>
</dbReference>
<dbReference type="InterPro" id="IPR035906">
    <property type="entry name" value="MetI-like_sf"/>
</dbReference>
<dbReference type="AlphaFoldDB" id="A0A239GQQ8"/>
<dbReference type="RefSeq" id="WP_179220831.1">
    <property type="nucleotide sequence ID" value="NZ_FZOS01000013.1"/>
</dbReference>
<accession>A0A239GQQ8</accession>
<evidence type="ECO:0000313" key="10">
    <source>
        <dbReference type="EMBL" id="SNS71195.1"/>
    </source>
</evidence>
<feature type="transmembrane region" description="Helical" evidence="8">
    <location>
        <begin position="159"/>
        <end position="181"/>
    </location>
</feature>
<feature type="transmembrane region" description="Helical" evidence="8">
    <location>
        <begin position="260"/>
        <end position="282"/>
    </location>
</feature>
<dbReference type="InterPro" id="IPR000515">
    <property type="entry name" value="MetI-like"/>
</dbReference>
<sequence>MEEDWKRAKGPFAIIFSPPAFWLFLFFVVPLAIVWAYSFGENVGPTTIEISGTFRHYVRAGDPVYLDIFLKSLWMAALTTLLCLIVGFPVALAITFAPDKAKAWLLLLIMLPFWTNLLIRTYALMAVLRREGYVNSGLGWLAEHLGIAFEPLPLLHNNFAVVLGLVYVNLPFLVLPLYAALDRLDRSLLEASLDLGAGHLRTIREIVVPLALPGILSGLLITFIPALGSYLTPDLLGGPDSQMIANVIERQFKRANDWPFGAALSFILMYLTFIAIAGQAVLAGRRRRMMR</sequence>
<keyword evidence="3 8" id="KW-0813">Transport</keyword>
<feature type="transmembrane region" description="Helical" evidence="8">
    <location>
        <begin position="73"/>
        <end position="97"/>
    </location>
</feature>